<name>A0ABS9ZPV1_9PSED</name>
<evidence type="ECO:0000259" key="2">
    <source>
        <dbReference type="Pfam" id="PF20441"/>
    </source>
</evidence>
<feature type="domain" description="Terminase large subunit-like endonuclease" evidence="2">
    <location>
        <begin position="270"/>
        <end position="556"/>
    </location>
</feature>
<dbReference type="Pfam" id="PF20441">
    <property type="entry name" value="TerL_nuclease"/>
    <property type="match status" value="1"/>
</dbReference>
<organism evidence="3 4">
    <name type="scientific">Pseudomonas maioricensis</name>
    <dbReference type="NCBI Taxonomy" id="1766623"/>
    <lineage>
        <taxon>Bacteria</taxon>
        <taxon>Pseudomonadati</taxon>
        <taxon>Pseudomonadota</taxon>
        <taxon>Gammaproteobacteria</taxon>
        <taxon>Pseudomonadales</taxon>
        <taxon>Pseudomonadaceae</taxon>
        <taxon>Pseudomonas</taxon>
    </lineage>
</organism>
<gene>
    <name evidence="3" type="ORF">AUC61_23960</name>
</gene>
<dbReference type="EMBL" id="LOHG01000024">
    <property type="protein sequence ID" value="MCI8212591.1"/>
    <property type="molecule type" value="Genomic_DNA"/>
</dbReference>
<keyword evidence="4" id="KW-1185">Reference proteome</keyword>
<dbReference type="PANTHER" id="PTHR41287">
    <property type="match status" value="1"/>
</dbReference>
<evidence type="ECO:0000313" key="4">
    <source>
        <dbReference type="Proteomes" id="UP001320513"/>
    </source>
</evidence>
<feature type="domain" description="Terminase large subunit-like ATPase" evidence="1">
    <location>
        <begin position="84"/>
        <end position="257"/>
    </location>
</feature>
<sequence>MASSPNVNAANKYARDVVAGKIEACKWVRAACRRHLGDLEKSKKKGYAWKFDKAEAERICDFIELLPHTKGKWAGKRLLITLEPWQKFIFCCIFGWRSKRTGLRRFREVYCEIPRKNGKSVIAAGLGLFMFTMDGEFGAEVYCGATTEDQAMEVFRPARLMLKNTPDLIEECGAELMVMNLSLPDDGSRFEPLIGDPGDGSSPSCAIVDEYHEHASSSLYDTMITGMGAREHPLMFVITTAGYNLAGPCYVLRSQVKDMLLHALGEGGIENEELFGIIYTIDDGDDWQDPKVLRKANPNFGVSVGDEYLLRMQTNAKRYPSQLNKFKTKHLNVWVSSRSAWLNMSDWGACGNPALTLEQFRGRKCWVGVDLASKSDITAVALVFKDKDERGRDVWTVFCRSYLPEGAIERAVTFKEAYETWVNTGELLTTDGEETDFDVVRDDIKDLAEMFDIQEIAYDKWRATQLAHQLQADGAEVVEVGGGIQTMNMPMREVEAALVSRRFNHPANGVLSWMAGNVTAKEYRGCLTPMKEDEGKGNLRKIDGMVAVLMAMSRAMLADQVEGSLLDTLTDDDILAI</sequence>
<dbReference type="InterPro" id="IPR046462">
    <property type="entry name" value="TerL_nuclease"/>
</dbReference>
<dbReference type="Pfam" id="PF03354">
    <property type="entry name" value="TerL_ATPase"/>
    <property type="match status" value="1"/>
</dbReference>
<evidence type="ECO:0000313" key="3">
    <source>
        <dbReference type="EMBL" id="MCI8212591.1"/>
    </source>
</evidence>
<evidence type="ECO:0000259" key="1">
    <source>
        <dbReference type="Pfam" id="PF03354"/>
    </source>
</evidence>
<dbReference type="Gene3D" id="3.30.420.240">
    <property type="match status" value="1"/>
</dbReference>
<dbReference type="RefSeq" id="WP_243248710.1">
    <property type="nucleotide sequence ID" value="NZ_LOHG01000024.1"/>
</dbReference>
<dbReference type="InterPro" id="IPR005021">
    <property type="entry name" value="Terminase_largesu-like"/>
</dbReference>
<accession>A0ABS9ZPV1</accession>
<proteinExistence type="predicted"/>
<dbReference type="InterPro" id="IPR046461">
    <property type="entry name" value="TerL_ATPase"/>
</dbReference>
<protein>
    <submittedName>
        <fullName evidence="3">Terminase</fullName>
    </submittedName>
</protein>
<dbReference type="PANTHER" id="PTHR41287:SF1">
    <property type="entry name" value="PROTEIN YMFN"/>
    <property type="match status" value="1"/>
</dbReference>
<dbReference type="Proteomes" id="UP001320513">
    <property type="component" value="Unassembled WGS sequence"/>
</dbReference>
<dbReference type="InterPro" id="IPR027417">
    <property type="entry name" value="P-loop_NTPase"/>
</dbReference>
<dbReference type="Gene3D" id="3.40.50.300">
    <property type="entry name" value="P-loop containing nucleotide triphosphate hydrolases"/>
    <property type="match status" value="1"/>
</dbReference>
<reference evidence="3 4" key="1">
    <citation type="submission" date="2015-12" db="EMBL/GenBank/DDBJ databases">
        <title>Phylogenomics in the description of a new species in the Pseudomonas syringae group.</title>
        <authorList>
            <person name="Busquets A."/>
            <person name="Gomila M."/>
            <person name="Beiki F."/>
            <person name="Rahimian H."/>
            <person name="Mulet M."/>
            <person name="Sanchez D."/>
            <person name="Garcia-Valdes E."/>
            <person name="Lalucat J."/>
        </authorList>
    </citation>
    <scope>NUCLEOTIDE SEQUENCE [LARGE SCALE GENOMIC DNA]</scope>
    <source>
        <strain evidence="3 4">S25</strain>
    </source>
</reference>
<comment type="caution">
    <text evidence="3">The sequence shown here is derived from an EMBL/GenBank/DDBJ whole genome shotgun (WGS) entry which is preliminary data.</text>
</comment>